<keyword evidence="2" id="KW-1185">Reference proteome</keyword>
<gene>
    <name evidence="1" type="ORF">TIFTF001_051128</name>
</gene>
<dbReference type="EMBL" id="BTGU01009136">
    <property type="protein sequence ID" value="GMN21467.1"/>
    <property type="molecule type" value="Genomic_DNA"/>
</dbReference>
<accession>A0AA87YTA7</accession>
<dbReference type="Proteomes" id="UP001187192">
    <property type="component" value="Unassembled WGS sequence"/>
</dbReference>
<organism evidence="1 2">
    <name type="scientific">Ficus carica</name>
    <name type="common">Common fig</name>
    <dbReference type="NCBI Taxonomy" id="3494"/>
    <lineage>
        <taxon>Eukaryota</taxon>
        <taxon>Viridiplantae</taxon>
        <taxon>Streptophyta</taxon>
        <taxon>Embryophyta</taxon>
        <taxon>Tracheophyta</taxon>
        <taxon>Spermatophyta</taxon>
        <taxon>Magnoliopsida</taxon>
        <taxon>eudicotyledons</taxon>
        <taxon>Gunneridae</taxon>
        <taxon>Pentapetalae</taxon>
        <taxon>rosids</taxon>
        <taxon>fabids</taxon>
        <taxon>Rosales</taxon>
        <taxon>Moraceae</taxon>
        <taxon>Ficeae</taxon>
        <taxon>Ficus</taxon>
    </lineage>
</organism>
<reference evidence="1" key="1">
    <citation type="submission" date="2023-07" db="EMBL/GenBank/DDBJ databases">
        <title>draft genome sequence of fig (Ficus carica).</title>
        <authorList>
            <person name="Takahashi T."/>
            <person name="Nishimura K."/>
        </authorList>
    </citation>
    <scope>NUCLEOTIDE SEQUENCE</scope>
</reference>
<proteinExistence type="predicted"/>
<protein>
    <submittedName>
        <fullName evidence="1">Uncharacterized protein</fullName>
    </submittedName>
</protein>
<sequence length="64" mass="6849">MAVKLVGRPPAPDVTVLPSNYPSPTTAQLESPTQIRISSPLAAQAPRLAPKFNTILSYTIHPNL</sequence>
<evidence type="ECO:0000313" key="1">
    <source>
        <dbReference type="EMBL" id="GMN21467.1"/>
    </source>
</evidence>
<evidence type="ECO:0000313" key="2">
    <source>
        <dbReference type="Proteomes" id="UP001187192"/>
    </source>
</evidence>
<comment type="caution">
    <text evidence="1">The sequence shown here is derived from an EMBL/GenBank/DDBJ whole genome shotgun (WGS) entry which is preliminary data.</text>
</comment>
<dbReference type="AlphaFoldDB" id="A0AA87YTA7"/>
<name>A0AA87YTA7_FICCA</name>